<dbReference type="InterPro" id="IPR029032">
    <property type="entry name" value="AhpD-like"/>
</dbReference>
<accession>A0A917PL67</accession>
<evidence type="ECO:0000313" key="3">
    <source>
        <dbReference type="Proteomes" id="UP000636956"/>
    </source>
</evidence>
<name>A0A917PL67_9MICO</name>
<evidence type="ECO:0000313" key="2">
    <source>
        <dbReference type="EMBL" id="GGJ83020.1"/>
    </source>
</evidence>
<dbReference type="EMBL" id="BMMD01000011">
    <property type="protein sequence ID" value="GGJ83020.1"/>
    <property type="molecule type" value="Genomic_DNA"/>
</dbReference>
<evidence type="ECO:0000259" key="1">
    <source>
        <dbReference type="Pfam" id="PF02627"/>
    </source>
</evidence>
<dbReference type="Gene3D" id="1.20.1290.10">
    <property type="entry name" value="AhpD-like"/>
    <property type="match status" value="1"/>
</dbReference>
<comment type="caution">
    <text evidence="2">The sequence shown here is derived from an EMBL/GenBank/DDBJ whole genome shotgun (WGS) entry which is preliminary data.</text>
</comment>
<dbReference type="NCBIfam" id="TIGR00778">
    <property type="entry name" value="ahpD_dom"/>
    <property type="match status" value="1"/>
</dbReference>
<proteinExistence type="predicted"/>
<dbReference type="InterPro" id="IPR003779">
    <property type="entry name" value="CMD-like"/>
</dbReference>
<feature type="domain" description="Carboxymuconolactone decarboxylase-like" evidence="1">
    <location>
        <begin position="18"/>
        <end position="97"/>
    </location>
</feature>
<reference evidence="2" key="1">
    <citation type="journal article" date="2014" name="Int. J. Syst. Evol. Microbiol.">
        <title>Complete genome sequence of Corynebacterium casei LMG S-19264T (=DSM 44701T), isolated from a smear-ripened cheese.</title>
        <authorList>
            <consortium name="US DOE Joint Genome Institute (JGI-PGF)"/>
            <person name="Walter F."/>
            <person name="Albersmeier A."/>
            <person name="Kalinowski J."/>
            <person name="Ruckert C."/>
        </authorList>
    </citation>
    <scope>NUCLEOTIDE SEQUENCE</scope>
    <source>
        <strain evidence="2">CGMCC 1.8984</strain>
    </source>
</reference>
<dbReference type="RefSeq" id="WP_229662278.1">
    <property type="nucleotide sequence ID" value="NZ_BAABFW010000085.1"/>
</dbReference>
<dbReference type="GO" id="GO:0051920">
    <property type="term" value="F:peroxiredoxin activity"/>
    <property type="evidence" value="ECO:0007669"/>
    <property type="project" value="InterPro"/>
</dbReference>
<sequence>MAEHTHPAPLGELAGGMGAAFVAFDAAVFSEPGEIPRKYRELIALGVALTTQCDACLKGHARAAVDHGATEEELAETTYITAALRAGGGIVHGIKALSSVQRATVS</sequence>
<organism evidence="2 3">
    <name type="scientific">Agromyces bauzanensis</name>
    <dbReference type="NCBI Taxonomy" id="1308924"/>
    <lineage>
        <taxon>Bacteria</taxon>
        <taxon>Bacillati</taxon>
        <taxon>Actinomycetota</taxon>
        <taxon>Actinomycetes</taxon>
        <taxon>Micrococcales</taxon>
        <taxon>Microbacteriaceae</taxon>
        <taxon>Agromyces</taxon>
    </lineage>
</organism>
<dbReference type="PANTHER" id="PTHR33930:SF2">
    <property type="entry name" value="BLR3452 PROTEIN"/>
    <property type="match status" value="1"/>
</dbReference>
<dbReference type="AlphaFoldDB" id="A0A917PL67"/>
<dbReference type="Proteomes" id="UP000636956">
    <property type="component" value="Unassembled WGS sequence"/>
</dbReference>
<reference evidence="2" key="2">
    <citation type="submission" date="2020-09" db="EMBL/GenBank/DDBJ databases">
        <authorList>
            <person name="Sun Q."/>
            <person name="Zhou Y."/>
        </authorList>
    </citation>
    <scope>NUCLEOTIDE SEQUENCE</scope>
    <source>
        <strain evidence="2">CGMCC 1.8984</strain>
    </source>
</reference>
<keyword evidence="3" id="KW-1185">Reference proteome</keyword>
<protein>
    <recommendedName>
        <fullName evidence="1">Carboxymuconolactone decarboxylase-like domain-containing protein</fullName>
    </recommendedName>
</protein>
<dbReference type="Pfam" id="PF02627">
    <property type="entry name" value="CMD"/>
    <property type="match status" value="1"/>
</dbReference>
<dbReference type="PANTHER" id="PTHR33930">
    <property type="entry name" value="ALKYL HYDROPEROXIDE REDUCTASE AHPD"/>
    <property type="match status" value="1"/>
</dbReference>
<dbReference type="InterPro" id="IPR004675">
    <property type="entry name" value="AhpD_core"/>
</dbReference>
<dbReference type="SUPFAM" id="SSF69118">
    <property type="entry name" value="AhpD-like"/>
    <property type="match status" value="1"/>
</dbReference>
<gene>
    <name evidence="2" type="ORF">GCM10011372_21640</name>
</gene>